<dbReference type="Proteomes" id="UP000014212">
    <property type="component" value="Unassembled WGS sequence"/>
</dbReference>
<keyword evidence="1" id="KW-0472">Membrane</keyword>
<evidence type="ECO:0000313" key="2">
    <source>
        <dbReference type="EMBL" id="EOS09664.1"/>
    </source>
</evidence>
<organism evidence="2 3">
    <name type="scientific">Bacteroides uniformis dnLKV2</name>
    <dbReference type="NCBI Taxonomy" id="1235787"/>
    <lineage>
        <taxon>Bacteria</taxon>
        <taxon>Pseudomonadati</taxon>
        <taxon>Bacteroidota</taxon>
        <taxon>Bacteroidia</taxon>
        <taxon>Bacteroidales</taxon>
        <taxon>Bacteroidaceae</taxon>
        <taxon>Bacteroides</taxon>
    </lineage>
</organism>
<protein>
    <submittedName>
        <fullName evidence="2">Uncharacterized protein</fullName>
    </submittedName>
</protein>
<gene>
    <name evidence="2" type="ORF">C801_01203</name>
</gene>
<feature type="transmembrane region" description="Helical" evidence="1">
    <location>
        <begin position="12"/>
        <end position="35"/>
    </location>
</feature>
<dbReference type="RefSeq" id="WP_016272682.1">
    <property type="nucleotide sequence ID" value="NZ_KE159485.1"/>
</dbReference>
<sequence length="94" mass="10420">MDTAIVKAKRIECFIGLFLLLPPILGVIAFVLQIFEADTDFSMMRELSSAWTAKYDQGGGMSAAPIYLGVMALAGVYLIKDSIHYLFVKIEDKK</sequence>
<accession>R9I0F4</accession>
<dbReference type="AlphaFoldDB" id="R9I0F4"/>
<keyword evidence="1" id="KW-1133">Transmembrane helix</keyword>
<dbReference type="EMBL" id="ASSO01000006">
    <property type="protein sequence ID" value="EOS09664.1"/>
    <property type="molecule type" value="Genomic_DNA"/>
</dbReference>
<evidence type="ECO:0000313" key="3">
    <source>
        <dbReference type="Proteomes" id="UP000014212"/>
    </source>
</evidence>
<evidence type="ECO:0000256" key="1">
    <source>
        <dbReference type="SAM" id="Phobius"/>
    </source>
</evidence>
<comment type="caution">
    <text evidence="2">The sequence shown here is derived from an EMBL/GenBank/DDBJ whole genome shotgun (WGS) entry which is preliminary data.</text>
</comment>
<reference evidence="2 3" key="1">
    <citation type="submission" date="2013-04" db="EMBL/GenBank/DDBJ databases">
        <title>The Genome Sequence of Bacteroides uniformis dnLKV2.</title>
        <authorList>
            <consortium name="The Broad Institute Genomics Platform"/>
            <consortium name="The Broad Institute Genome Sequencing Center for Infectious Disease"/>
            <person name="Earl A."/>
            <person name="Xavier R."/>
            <person name="Kuhn K."/>
            <person name="Stappenbeck T."/>
            <person name="Walker B."/>
            <person name="Young S."/>
            <person name="Zeng Q."/>
            <person name="Gargeya S."/>
            <person name="Fitzgerald M."/>
            <person name="Haas B."/>
            <person name="Abouelleil A."/>
            <person name="Allen A.W."/>
            <person name="Alvarado L."/>
            <person name="Arachchi H.M."/>
            <person name="Berlin A.M."/>
            <person name="Chapman S.B."/>
            <person name="Gainer-Dewar J."/>
            <person name="Goldberg J."/>
            <person name="Griggs A."/>
            <person name="Gujja S."/>
            <person name="Hansen M."/>
            <person name="Howarth C."/>
            <person name="Imamovic A."/>
            <person name="Ireland A."/>
            <person name="Larimer J."/>
            <person name="McCowan C."/>
            <person name="Murphy C."/>
            <person name="Pearson M."/>
            <person name="Poon T.W."/>
            <person name="Priest M."/>
            <person name="Roberts A."/>
            <person name="Saif S."/>
            <person name="Shea T."/>
            <person name="Sisk P."/>
            <person name="Sykes S."/>
            <person name="Wortman J."/>
            <person name="Nusbaum C."/>
            <person name="Birren B."/>
        </authorList>
    </citation>
    <scope>NUCLEOTIDE SEQUENCE [LARGE SCALE GENOMIC DNA]</scope>
    <source>
        <strain evidence="3">dnLKV2</strain>
    </source>
</reference>
<name>R9I0F4_BACUN</name>
<proteinExistence type="predicted"/>
<feature type="transmembrane region" description="Helical" evidence="1">
    <location>
        <begin position="61"/>
        <end position="79"/>
    </location>
</feature>
<dbReference type="HOGENOM" id="CLU_2380371_0_0_10"/>
<keyword evidence="1" id="KW-0812">Transmembrane</keyword>
<dbReference type="PATRIC" id="fig|1235787.3.peg.1210"/>